<dbReference type="Proteomes" id="UP000759537">
    <property type="component" value="Unassembled WGS sequence"/>
</dbReference>
<dbReference type="PROSITE" id="PS50097">
    <property type="entry name" value="BTB"/>
    <property type="match status" value="1"/>
</dbReference>
<evidence type="ECO:0000313" key="3">
    <source>
        <dbReference type="Proteomes" id="UP000759537"/>
    </source>
</evidence>
<proteinExistence type="predicted"/>
<protein>
    <recommendedName>
        <fullName evidence="1">BTB domain-containing protein</fullName>
    </recommendedName>
</protein>
<dbReference type="AlphaFoldDB" id="A0A9P5JZQ8"/>
<name>A0A9P5JZQ8_9AGAM</name>
<gene>
    <name evidence="2" type="ORF">DFH94DRAFT_806997</name>
</gene>
<comment type="caution">
    <text evidence="2">The sequence shown here is derived from an EMBL/GenBank/DDBJ whole genome shotgun (WGS) entry which is preliminary data.</text>
</comment>
<dbReference type="OrthoDB" id="3227959at2759"/>
<organism evidence="2 3">
    <name type="scientific">Russula ochroleuca</name>
    <dbReference type="NCBI Taxonomy" id="152965"/>
    <lineage>
        <taxon>Eukaryota</taxon>
        <taxon>Fungi</taxon>
        <taxon>Dikarya</taxon>
        <taxon>Basidiomycota</taxon>
        <taxon>Agaricomycotina</taxon>
        <taxon>Agaricomycetes</taxon>
        <taxon>Russulales</taxon>
        <taxon>Russulaceae</taxon>
        <taxon>Russula</taxon>
    </lineage>
</organism>
<keyword evidence="3" id="KW-1185">Reference proteome</keyword>
<reference evidence="2" key="2">
    <citation type="journal article" date="2020" name="Nat. Commun.">
        <title>Large-scale genome sequencing of mycorrhizal fungi provides insights into the early evolution of symbiotic traits.</title>
        <authorList>
            <person name="Miyauchi S."/>
            <person name="Kiss E."/>
            <person name="Kuo A."/>
            <person name="Drula E."/>
            <person name="Kohler A."/>
            <person name="Sanchez-Garcia M."/>
            <person name="Morin E."/>
            <person name="Andreopoulos B."/>
            <person name="Barry K.W."/>
            <person name="Bonito G."/>
            <person name="Buee M."/>
            <person name="Carver A."/>
            <person name="Chen C."/>
            <person name="Cichocki N."/>
            <person name="Clum A."/>
            <person name="Culley D."/>
            <person name="Crous P.W."/>
            <person name="Fauchery L."/>
            <person name="Girlanda M."/>
            <person name="Hayes R.D."/>
            <person name="Keri Z."/>
            <person name="LaButti K."/>
            <person name="Lipzen A."/>
            <person name="Lombard V."/>
            <person name="Magnuson J."/>
            <person name="Maillard F."/>
            <person name="Murat C."/>
            <person name="Nolan M."/>
            <person name="Ohm R.A."/>
            <person name="Pangilinan J."/>
            <person name="Pereira M.F."/>
            <person name="Perotto S."/>
            <person name="Peter M."/>
            <person name="Pfister S."/>
            <person name="Riley R."/>
            <person name="Sitrit Y."/>
            <person name="Stielow J.B."/>
            <person name="Szollosi G."/>
            <person name="Zifcakova L."/>
            <person name="Stursova M."/>
            <person name="Spatafora J.W."/>
            <person name="Tedersoo L."/>
            <person name="Vaario L.M."/>
            <person name="Yamada A."/>
            <person name="Yan M."/>
            <person name="Wang P."/>
            <person name="Xu J."/>
            <person name="Bruns T."/>
            <person name="Baldrian P."/>
            <person name="Vilgalys R."/>
            <person name="Dunand C."/>
            <person name="Henrissat B."/>
            <person name="Grigoriev I.V."/>
            <person name="Hibbett D."/>
            <person name="Nagy L.G."/>
            <person name="Martin F.M."/>
        </authorList>
    </citation>
    <scope>NUCLEOTIDE SEQUENCE</scope>
    <source>
        <strain evidence="2">Prilba</strain>
    </source>
</reference>
<evidence type="ECO:0000259" key="1">
    <source>
        <dbReference type="PROSITE" id="PS50097"/>
    </source>
</evidence>
<dbReference type="EMBL" id="WHVB01000018">
    <property type="protein sequence ID" value="KAF8473755.1"/>
    <property type="molecule type" value="Genomic_DNA"/>
</dbReference>
<dbReference type="InterPro" id="IPR000210">
    <property type="entry name" value="BTB/POZ_dom"/>
</dbReference>
<reference evidence="2" key="1">
    <citation type="submission" date="2019-10" db="EMBL/GenBank/DDBJ databases">
        <authorList>
            <consortium name="DOE Joint Genome Institute"/>
            <person name="Kuo A."/>
            <person name="Miyauchi S."/>
            <person name="Kiss E."/>
            <person name="Drula E."/>
            <person name="Kohler A."/>
            <person name="Sanchez-Garcia M."/>
            <person name="Andreopoulos B."/>
            <person name="Barry K.W."/>
            <person name="Bonito G."/>
            <person name="Buee M."/>
            <person name="Carver A."/>
            <person name="Chen C."/>
            <person name="Cichocki N."/>
            <person name="Clum A."/>
            <person name="Culley D."/>
            <person name="Crous P.W."/>
            <person name="Fauchery L."/>
            <person name="Girlanda M."/>
            <person name="Hayes R."/>
            <person name="Keri Z."/>
            <person name="LaButti K."/>
            <person name="Lipzen A."/>
            <person name="Lombard V."/>
            <person name="Magnuson J."/>
            <person name="Maillard F."/>
            <person name="Morin E."/>
            <person name="Murat C."/>
            <person name="Nolan M."/>
            <person name="Ohm R."/>
            <person name="Pangilinan J."/>
            <person name="Pereira M."/>
            <person name="Perotto S."/>
            <person name="Peter M."/>
            <person name="Riley R."/>
            <person name="Sitrit Y."/>
            <person name="Stielow B."/>
            <person name="Szollosi G."/>
            <person name="Zifcakova L."/>
            <person name="Stursova M."/>
            <person name="Spatafora J.W."/>
            <person name="Tedersoo L."/>
            <person name="Vaario L.-M."/>
            <person name="Yamada A."/>
            <person name="Yan M."/>
            <person name="Wang P."/>
            <person name="Xu J."/>
            <person name="Bruns T."/>
            <person name="Baldrian P."/>
            <person name="Vilgalys R."/>
            <person name="Henrissat B."/>
            <person name="Grigoriev I.V."/>
            <person name="Hibbett D."/>
            <person name="Nagy L.G."/>
            <person name="Martin F.M."/>
        </authorList>
    </citation>
    <scope>NUCLEOTIDE SEQUENCE</scope>
    <source>
        <strain evidence="2">Prilba</strain>
    </source>
</reference>
<dbReference type="Gene3D" id="3.30.710.10">
    <property type="entry name" value="Potassium Channel Kv1.1, Chain A"/>
    <property type="match status" value="1"/>
</dbReference>
<feature type="domain" description="BTB" evidence="1">
    <location>
        <begin position="34"/>
        <end position="109"/>
    </location>
</feature>
<accession>A0A9P5JZQ8</accession>
<dbReference type="InterPro" id="IPR011333">
    <property type="entry name" value="SKP1/BTB/POZ_sf"/>
</dbReference>
<evidence type="ECO:0000313" key="2">
    <source>
        <dbReference type="EMBL" id="KAF8473755.1"/>
    </source>
</evidence>
<sequence>MSTCYVEQSPPEIVAMSIPPEPPSLTQHADLWFCDGSVILQAESTLFRVHKSQLSRRSIVFSDMFALAQPPVMTTHAALADETYEGCPVVRLHDSAEDVANLLLALYDGPKFGNNDPHDFAIVSGILRLSTKYAIDSLRLKAISHLNIAWPTTLKGWDMREDKVHASEITSPTEHATLYPSPVDVINLARLTNAPSLLPAALYDISRYTFAQIFEPTDDELSRFRGVVNCDGGNGRTLCADDMRRLALGKEASAHAVSAVIHGMGRGPLAHSRKGTFSLHAHARTHPPVAVCTTPGACRRDFAELVVLATQHYVCDRERGHADPLYVAEELGALKSADVSECRACARALEVWATKERERMWKMIPLWFRLDS</sequence>
<dbReference type="SUPFAM" id="SSF54695">
    <property type="entry name" value="POZ domain"/>
    <property type="match status" value="1"/>
</dbReference>